<sequence>MRTDLQRARIAVAAVFAVHGAVAGSMATRIPWLQDHLELSPAALGFALFCPALAAFVAMPMAARLTHRYGGRLTTRILLALWCAGLALPSLAPGFAGLCAVFLLYGAAAGMCDVTMNAQGVIVERRLNRSIMSGLHGMWSVGCLVGAGVGTVAAQLGIDARLHHGAMALALLALGAAAGRMLPDTWPEAGEKAPPRFTVPSRAILAIGAVGFCATFAEGASQNWAAVYVKDVTGGGAGVAAACYALFSLAMAVTRLSGDPIVRRLGPVPAARFGGLLATAGAVLVATARTPFLAVAGFVLLGVGVAVIAPLAFAAGGNATPEPGQGVAGIATFTYLSSLLAPAATGWIAHATSLPATFGLIAAVTLTGALLAGALRSRPAPREAPVAEIACR</sequence>
<feature type="transmembrane region" description="Helical" evidence="5">
    <location>
        <begin position="77"/>
        <end position="96"/>
    </location>
</feature>
<dbReference type="SUPFAM" id="SSF103473">
    <property type="entry name" value="MFS general substrate transporter"/>
    <property type="match status" value="1"/>
</dbReference>
<feature type="transmembrane region" description="Helical" evidence="5">
    <location>
        <begin position="354"/>
        <end position="375"/>
    </location>
</feature>
<dbReference type="RefSeq" id="WP_203892392.1">
    <property type="nucleotide sequence ID" value="NZ_BOOH01000035.1"/>
</dbReference>
<proteinExistence type="predicted"/>
<keyword evidence="8" id="KW-1185">Reference proteome</keyword>
<evidence type="ECO:0000256" key="1">
    <source>
        <dbReference type="ARBA" id="ARBA00004651"/>
    </source>
</evidence>
<feature type="transmembrane region" description="Helical" evidence="5">
    <location>
        <begin position="164"/>
        <end position="182"/>
    </location>
</feature>
<name>A0A8J3RMU6_9ACTN</name>
<gene>
    <name evidence="7" type="ORF">Plo01_42630</name>
</gene>
<evidence type="ECO:0000256" key="2">
    <source>
        <dbReference type="ARBA" id="ARBA00022692"/>
    </source>
</evidence>
<evidence type="ECO:0000259" key="6">
    <source>
        <dbReference type="PROSITE" id="PS50850"/>
    </source>
</evidence>
<evidence type="ECO:0000313" key="8">
    <source>
        <dbReference type="Proteomes" id="UP000616724"/>
    </source>
</evidence>
<feature type="domain" description="Major facilitator superfamily (MFS) profile" evidence="6">
    <location>
        <begin position="8"/>
        <end position="380"/>
    </location>
</feature>
<feature type="transmembrane region" description="Helical" evidence="5">
    <location>
        <begin position="327"/>
        <end position="348"/>
    </location>
</feature>
<evidence type="ECO:0000313" key="7">
    <source>
        <dbReference type="EMBL" id="GIH77834.1"/>
    </source>
</evidence>
<feature type="transmembrane region" description="Helical" evidence="5">
    <location>
        <begin position="265"/>
        <end position="286"/>
    </location>
</feature>
<organism evidence="7 8">
    <name type="scientific">Planobispora longispora</name>
    <dbReference type="NCBI Taxonomy" id="28887"/>
    <lineage>
        <taxon>Bacteria</taxon>
        <taxon>Bacillati</taxon>
        <taxon>Actinomycetota</taxon>
        <taxon>Actinomycetes</taxon>
        <taxon>Streptosporangiales</taxon>
        <taxon>Streptosporangiaceae</taxon>
        <taxon>Planobispora</taxon>
    </lineage>
</organism>
<evidence type="ECO:0000256" key="5">
    <source>
        <dbReference type="SAM" id="Phobius"/>
    </source>
</evidence>
<dbReference type="EMBL" id="BOOH01000035">
    <property type="protein sequence ID" value="GIH77834.1"/>
    <property type="molecule type" value="Genomic_DNA"/>
</dbReference>
<keyword evidence="2 5" id="KW-0812">Transmembrane</keyword>
<dbReference type="CDD" id="cd17393">
    <property type="entry name" value="MFS_MosC_like"/>
    <property type="match status" value="1"/>
</dbReference>
<feature type="transmembrane region" description="Helical" evidence="5">
    <location>
        <begin position="203"/>
        <end position="220"/>
    </location>
</feature>
<dbReference type="AlphaFoldDB" id="A0A8J3RMU6"/>
<evidence type="ECO:0000256" key="3">
    <source>
        <dbReference type="ARBA" id="ARBA00022989"/>
    </source>
</evidence>
<comment type="caution">
    <text evidence="7">The sequence shown here is derived from an EMBL/GenBank/DDBJ whole genome shotgun (WGS) entry which is preliminary data.</text>
</comment>
<feature type="transmembrane region" description="Helical" evidence="5">
    <location>
        <begin position="43"/>
        <end position="65"/>
    </location>
</feature>
<dbReference type="Gene3D" id="1.20.1250.20">
    <property type="entry name" value="MFS general substrate transporter like domains"/>
    <property type="match status" value="2"/>
</dbReference>
<reference evidence="7 8" key="1">
    <citation type="submission" date="2021-01" db="EMBL/GenBank/DDBJ databases">
        <title>Whole genome shotgun sequence of Planobispora longispora NBRC 13918.</title>
        <authorList>
            <person name="Komaki H."/>
            <person name="Tamura T."/>
        </authorList>
    </citation>
    <scope>NUCLEOTIDE SEQUENCE [LARGE SCALE GENOMIC DNA]</scope>
    <source>
        <strain evidence="7 8">NBRC 13918</strain>
    </source>
</reference>
<keyword evidence="3 5" id="KW-1133">Transmembrane helix</keyword>
<dbReference type="GO" id="GO:0005886">
    <property type="term" value="C:plasma membrane"/>
    <property type="evidence" value="ECO:0007669"/>
    <property type="project" value="UniProtKB-SubCell"/>
</dbReference>
<dbReference type="PROSITE" id="PS50850">
    <property type="entry name" value="MFS"/>
    <property type="match status" value="1"/>
</dbReference>
<dbReference type="InterPro" id="IPR036259">
    <property type="entry name" value="MFS_trans_sf"/>
</dbReference>
<comment type="subcellular location">
    <subcellularLocation>
        <location evidence="1">Cell membrane</location>
        <topology evidence="1">Multi-pass membrane protein</topology>
    </subcellularLocation>
</comment>
<evidence type="ECO:0000256" key="4">
    <source>
        <dbReference type="ARBA" id="ARBA00023136"/>
    </source>
</evidence>
<dbReference type="InterPro" id="IPR011701">
    <property type="entry name" value="MFS"/>
</dbReference>
<dbReference type="PANTHER" id="PTHR23514:SF13">
    <property type="entry name" value="INNER MEMBRANE PROTEIN YBJJ"/>
    <property type="match status" value="1"/>
</dbReference>
<dbReference type="Pfam" id="PF07690">
    <property type="entry name" value="MFS_1"/>
    <property type="match status" value="1"/>
</dbReference>
<dbReference type="GO" id="GO:0022857">
    <property type="term" value="F:transmembrane transporter activity"/>
    <property type="evidence" value="ECO:0007669"/>
    <property type="project" value="InterPro"/>
</dbReference>
<dbReference type="InterPro" id="IPR051788">
    <property type="entry name" value="MFS_Transporter"/>
</dbReference>
<accession>A0A8J3RMU6</accession>
<dbReference type="Proteomes" id="UP000616724">
    <property type="component" value="Unassembled WGS sequence"/>
</dbReference>
<keyword evidence="4 5" id="KW-0472">Membrane</keyword>
<dbReference type="InterPro" id="IPR020846">
    <property type="entry name" value="MFS_dom"/>
</dbReference>
<dbReference type="PANTHER" id="PTHR23514">
    <property type="entry name" value="BYPASS OF STOP CODON PROTEIN 6"/>
    <property type="match status" value="1"/>
</dbReference>
<feature type="transmembrane region" description="Helical" evidence="5">
    <location>
        <begin position="232"/>
        <end position="253"/>
    </location>
</feature>
<feature type="transmembrane region" description="Helical" evidence="5">
    <location>
        <begin position="292"/>
        <end position="315"/>
    </location>
</feature>
<protein>
    <submittedName>
        <fullName evidence="7">MFS transporter</fullName>
    </submittedName>
</protein>
<feature type="transmembrane region" description="Helical" evidence="5">
    <location>
        <begin position="135"/>
        <end position="158"/>
    </location>
</feature>